<reference evidence="2 3" key="1">
    <citation type="submission" date="2019-02" db="EMBL/GenBank/DDBJ databases">
        <title>Genome sequencing of the rare red list fungi Dentipellis fragilis.</title>
        <authorList>
            <person name="Buettner E."/>
            <person name="Kellner H."/>
        </authorList>
    </citation>
    <scope>NUCLEOTIDE SEQUENCE [LARGE SCALE GENOMIC DNA]</scope>
    <source>
        <strain evidence="2 3">DSM 105465</strain>
    </source>
</reference>
<protein>
    <submittedName>
        <fullName evidence="2">Uncharacterized protein</fullName>
    </submittedName>
</protein>
<dbReference type="Proteomes" id="UP000298327">
    <property type="component" value="Unassembled WGS sequence"/>
</dbReference>
<dbReference type="EMBL" id="SEOQ01000438">
    <property type="protein sequence ID" value="TFY62960.1"/>
    <property type="molecule type" value="Genomic_DNA"/>
</dbReference>
<dbReference type="PANTHER" id="PTHR37331">
    <property type="entry name" value="YALI0F11671P"/>
    <property type="match status" value="1"/>
</dbReference>
<evidence type="ECO:0000313" key="3">
    <source>
        <dbReference type="Proteomes" id="UP000298327"/>
    </source>
</evidence>
<keyword evidence="3" id="KW-1185">Reference proteome</keyword>
<dbReference type="STRING" id="205917.A0A4Y9YLY2"/>
<evidence type="ECO:0000256" key="1">
    <source>
        <dbReference type="SAM" id="MobiDB-lite"/>
    </source>
</evidence>
<organism evidence="2 3">
    <name type="scientific">Dentipellis fragilis</name>
    <dbReference type="NCBI Taxonomy" id="205917"/>
    <lineage>
        <taxon>Eukaryota</taxon>
        <taxon>Fungi</taxon>
        <taxon>Dikarya</taxon>
        <taxon>Basidiomycota</taxon>
        <taxon>Agaricomycotina</taxon>
        <taxon>Agaricomycetes</taxon>
        <taxon>Russulales</taxon>
        <taxon>Hericiaceae</taxon>
        <taxon>Dentipellis</taxon>
    </lineage>
</organism>
<gene>
    <name evidence="2" type="ORF">EVG20_g6516</name>
</gene>
<proteinExistence type="predicted"/>
<name>A0A4Y9YLY2_9AGAM</name>
<comment type="caution">
    <text evidence="2">The sequence shown here is derived from an EMBL/GenBank/DDBJ whole genome shotgun (WGS) entry which is preliminary data.</text>
</comment>
<accession>A0A4Y9YLY2</accession>
<dbReference type="OrthoDB" id="5397701at2759"/>
<dbReference type="AlphaFoldDB" id="A0A4Y9YLY2"/>
<dbReference type="PANTHER" id="PTHR37331:SF1">
    <property type="entry name" value="YALI0F11671P"/>
    <property type="match status" value="1"/>
</dbReference>
<sequence>MNLSSPRHLFTFATRANASPRHLSVSQAARRSLCARASHPVTANSRPLQLHSHRTPLQRRPPHAYRRFSLTSFRSQETTFTDPTRADLFYHLVRGPAHLRNSGPVFAVSFLETPPSSPESDTIIGWIPANAGDEAGLNDFEENPKFLRLLHTAVSSGLHEGIDDIQINGATQLQEGWMHIHDTRNVPALGRIGDPDDILGSVLVQDSKILADTYSPMPSYRVCTADGVPRLTDGLAQRLRDVLAARAREEETATRS</sequence>
<evidence type="ECO:0000313" key="2">
    <source>
        <dbReference type="EMBL" id="TFY62960.1"/>
    </source>
</evidence>
<feature type="region of interest" description="Disordered" evidence="1">
    <location>
        <begin position="37"/>
        <end position="58"/>
    </location>
</feature>